<dbReference type="AlphaFoldDB" id="A0ABD1ZQL1"/>
<name>A0ABD1ZQL1_9MARC</name>
<dbReference type="EMBL" id="JBHFFA010000001">
    <property type="protein sequence ID" value="KAL2653046.1"/>
    <property type="molecule type" value="Genomic_DNA"/>
</dbReference>
<accession>A0ABD1ZQL1</accession>
<organism evidence="1 2">
    <name type="scientific">Riccia fluitans</name>
    <dbReference type="NCBI Taxonomy" id="41844"/>
    <lineage>
        <taxon>Eukaryota</taxon>
        <taxon>Viridiplantae</taxon>
        <taxon>Streptophyta</taxon>
        <taxon>Embryophyta</taxon>
        <taxon>Marchantiophyta</taxon>
        <taxon>Marchantiopsida</taxon>
        <taxon>Marchantiidae</taxon>
        <taxon>Marchantiales</taxon>
        <taxon>Ricciaceae</taxon>
        <taxon>Riccia</taxon>
    </lineage>
</organism>
<comment type="caution">
    <text evidence="1">The sequence shown here is derived from an EMBL/GenBank/DDBJ whole genome shotgun (WGS) entry which is preliminary data.</text>
</comment>
<evidence type="ECO:0000313" key="1">
    <source>
        <dbReference type="EMBL" id="KAL2653046.1"/>
    </source>
</evidence>
<proteinExistence type="predicted"/>
<gene>
    <name evidence="1" type="ORF">R1flu_021174</name>
</gene>
<sequence>MVPYRTRTVRTFRLDTELFSQAAPPPAGDLGKLCVVTDRKAKASFEVIDAEERKKLRAAIISGFSKEIRACQIEGELQSGI</sequence>
<evidence type="ECO:0000313" key="2">
    <source>
        <dbReference type="Proteomes" id="UP001605036"/>
    </source>
</evidence>
<protein>
    <submittedName>
        <fullName evidence="1">Uncharacterized protein</fullName>
    </submittedName>
</protein>
<dbReference type="Proteomes" id="UP001605036">
    <property type="component" value="Unassembled WGS sequence"/>
</dbReference>
<keyword evidence="2" id="KW-1185">Reference proteome</keyword>
<reference evidence="1 2" key="1">
    <citation type="submission" date="2024-09" db="EMBL/GenBank/DDBJ databases">
        <title>Chromosome-scale assembly of Riccia fluitans.</title>
        <authorList>
            <person name="Paukszto L."/>
            <person name="Sawicki J."/>
            <person name="Karawczyk K."/>
            <person name="Piernik-Szablinska J."/>
            <person name="Szczecinska M."/>
            <person name="Mazdziarz M."/>
        </authorList>
    </citation>
    <scope>NUCLEOTIDE SEQUENCE [LARGE SCALE GENOMIC DNA]</scope>
    <source>
        <strain evidence="1">Rf_01</strain>
        <tissue evidence="1">Aerial parts of the thallus</tissue>
    </source>
</reference>